<feature type="domain" description="ChsH2 rubredoxin-like zinc ribbon" evidence="2">
    <location>
        <begin position="20"/>
        <end position="52"/>
    </location>
</feature>
<accession>A0A2N0H782</accession>
<protein>
    <recommendedName>
        <fullName evidence="5">OB-fold protein</fullName>
    </recommendedName>
</protein>
<dbReference type="EMBL" id="PHUF01000004">
    <property type="protein sequence ID" value="PKB14787.1"/>
    <property type="molecule type" value="Genomic_DNA"/>
</dbReference>
<evidence type="ECO:0000313" key="4">
    <source>
        <dbReference type="Proteomes" id="UP000232587"/>
    </source>
</evidence>
<evidence type="ECO:0000259" key="2">
    <source>
        <dbReference type="Pfam" id="PF12172"/>
    </source>
</evidence>
<dbReference type="InterPro" id="IPR052513">
    <property type="entry name" value="Thioester_dehydratase-like"/>
</dbReference>
<evidence type="ECO:0000313" key="3">
    <source>
        <dbReference type="EMBL" id="PKB14787.1"/>
    </source>
</evidence>
<organism evidence="3 4">
    <name type="scientific">Novosphingobium kunmingense</name>
    <dbReference type="NCBI Taxonomy" id="1211806"/>
    <lineage>
        <taxon>Bacteria</taxon>
        <taxon>Pseudomonadati</taxon>
        <taxon>Pseudomonadota</taxon>
        <taxon>Alphaproteobacteria</taxon>
        <taxon>Sphingomonadales</taxon>
        <taxon>Sphingomonadaceae</taxon>
        <taxon>Novosphingobium</taxon>
    </lineage>
</organism>
<dbReference type="Gene3D" id="6.10.30.10">
    <property type="match status" value="1"/>
</dbReference>
<evidence type="ECO:0008006" key="5">
    <source>
        <dbReference type="Google" id="ProtNLM"/>
    </source>
</evidence>
<gene>
    <name evidence="3" type="ORF">B0I00_2388</name>
</gene>
<evidence type="ECO:0000259" key="1">
    <source>
        <dbReference type="Pfam" id="PF01796"/>
    </source>
</evidence>
<dbReference type="Pfam" id="PF01796">
    <property type="entry name" value="OB_ChsH2_C"/>
    <property type="match status" value="1"/>
</dbReference>
<dbReference type="InterPro" id="IPR012340">
    <property type="entry name" value="NA-bd_OB-fold"/>
</dbReference>
<dbReference type="Pfam" id="PF12172">
    <property type="entry name" value="zf-ChsH2"/>
    <property type="match status" value="1"/>
</dbReference>
<reference evidence="3 4" key="1">
    <citation type="submission" date="2017-11" db="EMBL/GenBank/DDBJ databases">
        <title>Genomic Encyclopedia of Type Strains, Phase III (KMG-III): the genomes of soil and plant-associated and newly described type strains.</title>
        <authorList>
            <person name="Whitman W."/>
        </authorList>
    </citation>
    <scope>NUCLEOTIDE SEQUENCE [LARGE SCALE GENOMIC DNA]</scope>
    <source>
        <strain evidence="3 4">CGMCC 1.12274</strain>
    </source>
</reference>
<dbReference type="InterPro" id="IPR022002">
    <property type="entry name" value="ChsH2_Znr"/>
</dbReference>
<dbReference type="AlphaFoldDB" id="A0A2N0H782"/>
<dbReference type="Proteomes" id="UP000232587">
    <property type="component" value="Unassembled WGS sequence"/>
</dbReference>
<dbReference type="PANTHER" id="PTHR34075">
    <property type="entry name" value="BLR3430 PROTEIN"/>
    <property type="match status" value="1"/>
</dbReference>
<feature type="domain" description="ChsH2 C-terminal OB-fold" evidence="1">
    <location>
        <begin position="57"/>
        <end position="120"/>
    </location>
</feature>
<dbReference type="RefSeq" id="WP_232730216.1">
    <property type="nucleotide sequence ID" value="NZ_PHUF01000004.1"/>
</dbReference>
<dbReference type="SUPFAM" id="SSF50249">
    <property type="entry name" value="Nucleic acid-binding proteins"/>
    <property type="match status" value="1"/>
</dbReference>
<comment type="caution">
    <text evidence="3">The sequence shown here is derived from an EMBL/GenBank/DDBJ whole genome shotgun (WGS) entry which is preliminary data.</text>
</comment>
<sequence length="140" mass="15541">MAAFSYATATGPLGAEGPYWDALLDGHLKLPRCRGCGAWHWPAVWRCGECGSWDHEWVERALTGTVFSHTRTHHAFAGTEAFDRPFTTVLVSLTEVPIRLIGVLEGSEEGLRIGAEVEGRIDRTRFGTHDIPALRWRLVA</sequence>
<dbReference type="PANTHER" id="PTHR34075:SF5">
    <property type="entry name" value="BLR3430 PROTEIN"/>
    <property type="match status" value="1"/>
</dbReference>
<keyword evidence="4" id="KW-1185">Reference proteome</keyword>
<name>A0A2N0H782_9SPHN</name>
<proteinExistence type="predicted"/>
<dbReference type="InterPro" id="IPR002878">
    <property type="entry name" value="ChsH2_C"/>
</dbReference>